<evidence type="ECO:0000256" key="1">
    <source>
        <dbReference type="ARBA" id="ARBA00004651"/>
    </source>
</evidence>
<dbReference type="InterPro" id="IPR001851">
    <property type="entry name" value="ABC_transp_permease"/>
</dbReference>
<reference evidence="7" key="1">
    <citation type="submission" date="2021-07" db="EMBL/GenBank/DDBJ databases">
        <title>Shinella sp. nov., a novel member of the genus Shinella from water.</title>
        <authorList>
            <person name="Deng Y."/>
        </authorList>
    </citation>
    <scope>NUCLEOTIDE SEQUENCE</scope>
    <source>
        <strain evidence="7">CPCC 100929</strain>
    </source>
</reference>
<evidence type="ECO:0000256" key="5">
    <source>
        <dbReference type="ARBA" id="ARBA00023136"/>
    </source>
</evidence>
<feature type="transmembrane region" description="Helical" evidence="6">
    <location>
        <begin position="293"/>
        <end position="312"/>
    </location>
</feature>
<evidence type="ECO:0000256" key="4">
    <source>
        <dbReference type="ARBA" id="ARBA00022989"/>
    </source>
</evidence>
<evidence type="ECO:0000313" key="7">
    <source>
        <dbReference type="EMBL" id="MCQ4628627.1"/>
    </source>
</evidence>
<dbReference type="RefSeq" id="WP_256114677.1">
    <property type="nucleotide sequence ID" value="NZ_WHSB02000001.1"/>
</dbReference>
<dbReference type="CDD" id="cd06579">
    <property type="entry name" value="TM_PBP1_transp_AraH_like"/>
    <property type="match status" value="1"/>
</dbReference>
<keyword evidence="3 6" id="KW-0812">Transmembrane</keyword>
<evidence type="ECO:0000313" key="8">
    <source>
        <dbReference type="Proteomes" id="UP000996601"/>
    </source>
</evidence>
<keyword evidence="4 6" id="KW-1133">Transmembrane helix</keyword>
<gene>
    <name evidence="7" type="ORF">GB927_001190</name>
</gene>
<protein>
    <submittedName>
        <fullName evidence="7">ABC transporter permease</fullName>
    </submittedName>
</protein>
<feature type="transmembrane region" description="Helical" evidence="6">
    <location>
        <begin position="166"/>
        <end position="184"/>
    </location>
</feature>
<organism evidence="7 8">
    <name type="scientific">Shinella lacus</name>
    <dbReference type="NCBI Taxonomy" id="2654216"/>
    <lineage>
        <taxon>Bacteria</taxon>
        <taxon>Pseudomonadati</taxon>
        <taxon>Pseudomonadota</taxon>
        <taxon>Alphaproteobacteria</taxon>
        <taxon>Hyphomicrobiales</taxon>
        <taxon>Rhizobiaceae</taxon>
        <taxon>Shinella</taxon>
    </lineage>
</organism>
<feature type="transmembrane region" description="Helical" evidence="6">
    <location>
        <begin position="121"/>
        <end position="146"/>
    </location>
</feature>
<evidence type="ECO:0000256" key="2">
    <source>
        <dbReference type="ARBA" id="ARBA00022475"/>
    </source>
</evidence>
<evidence type="ECO:0000256" key="3">
    <source>
        <dbReference type="ARBA" id="ARBA00022692"/>
    </source>
</evidence>
<feature type="transmembrane region" description="Helical" evidence="6">
    <location>
        <begin position="92"/>
        <end position="114"/>
    </location>
</feature>
<dbReference type="Proteomes" id="UP000996601">
    <property type="component" value="Unassembled WGS sequence"/>
</dbReference>
<name>A0ABT1R0C5_9HYPH</name>
<comment type="caution">
    <text evidence="7">The sequence shown here is derived from an EMBL/GenBank/DDBJ whole genome shotgun (WGS) entry which is preliminary data.</text>
</comment>
<comment type="subcellular location">
    <subcellularLocation>
        <location evidence="1">Cell membrane</location>
        <topology evidence="1">Multi-pass membrane protein</topology>
    </subcellularLocation>
</comment>
<accession>A0ABT1R0C5</accession>
<keyword evidence="2" id="KW-1003">Cell membrane</keyword>
<feature type="transmembrane region" description="Helical" evidence="6">
    <location>
        <begin position="213"/>
        <end position="231"/>
    </location>
</feature>
<dbReference type="Pfam" id="PF02653">
    <property type="entry name" value="BPD_transp_2"/>
    <property type="match status" value="1"/>
</dbReference>
<sequence length="323" mass="34174">MKPSVRNLMARPEMAALLIFFALLVVFSVLNDRFFTTGNMTVYLQPIPEIAIVAMGITILIIAGEFDLSVGSVFGLSPMVTVLLMQNGWPTAAAILVGLLIAALIGFGNGLITLKLKIPSFIATLGMLFMARSLAVVLAGGFPPIFPRELNVSWLVGRLDLGLVTPRVSLLYMIAIALVLGFVLRRMDFGHWIFATGGHPQAARDMGIKTKRVKMACFMLCAALAGFAGIIQSFRVKVIVPNLGTGLEMQAIAAAVIGGVALTGGVGSILGAVVGTLLIAMIENILILSGVNANWFMFAVGAMIVVAVVLNTQTRLKAEGMKG</sequence>
<feature type="transmembrane region" description="Helical" evidence="6">
    <location>
        <begin position="251"/>
        <end position="281"/>
    </location>
</feature>
<dbReference type="PANTHER" id="PTHR32196">
    <property type="entry name" value="ABC TRANSPORTER PERMEASE PROTEIN YPHD-RELATED-RELATED"/>
    <property type="match status" value="1"/>
</dbReference>
<keyword evidence="5 6" id="KW-0472">Membrane</keyword>
<dbReference type="EMBL" id="WHSB02000001">
    <property type="protein sequence ID" value="MCQ4628627.1"/>
    <property type="molecule type" value="Genomic_DNA"/>
</dbReference>
<feature type="transmembrane region" description="Helical" evidence="6">
    <location>
        <begin position="41"/>
        <end position="61"/>
    </location>
</feature>
<evidence type="ECO:0000256" key="6">
    <source>
        <dbReference type="SAM" id="Phobius"/>
    </source>
</evidence>
<proteinExistence type="predicted"/>
<keyword evidence="8" id="KW-1185">Reference proteome</keyword>